<dbReference type="GO" id="GO:0015074">
    <property type="term" value="P:DNA integration"/>
    <property type="evidence" value="ECO:0007669"/>
    <property type="project" value="UniProtKB-KW"/>
</dbReference>
<dbReference type="PROSITE" id="PS51736">
    <property type="entry name" value="RECOMBINASES_3"/>
    <property type="match status" value="1"/>
</dbReference>
<proteinExistence type="predicted"/>
<protein>
    <submittedName>
        <fullName evidence="5">Site-specific recombinase, DNA invertase Pin</fullName>
    </submittedName>
</protein>
<dbReference type="PANTHER" id="PTHR30461">
    <property type="entry name" value="DNA-INVERTASE FROM LAMBDOID PROPHAGE"/>
    <property type="match status" value="1"/>
</dbReference>
<organism evidence="5 6">
    <name type="scientific">Natronococcus occultus SP4</name>
    <dbReference type="NCBI Taxonomy" id="694430"/>
    <lineage>
        <taxon>Archaea</taxon>
        <taxon>Methanobacteriati</taxon>
        <taxon>Methanobacteriota</taxon>
        <taxon>Stenosarchaea group</taxon>
        <taxon>Halobacteria</taxon>
        <taxon>Halobacteriales</taxon>
        <taxon>Natrialbaceae</taxon>
        <taxon>Natronococcus</taxon>
    </lineage>
</organism>
<keyword evidence="2" id="KW-0238">DNA-binding</keyword>
<dbReference type="Proteomes" id="UP000010878">
    <property type="component" value="Plasmid 2"/>
</dbReference>
<evidence type="ECO:0000259" key="4">
    <source>
        <dbReference type="PROSITE" id="PS51736"/>
    </source>
</evidence>
<dbReference type="InterPro" id="IPR036162">
    <property type="entry name" value="Resolvase-like_N_sf"/>
</dbReference>
<evidence type="ECO:0000256" key="3">
    <source>
        <dbReference type="ARBA" id="ARBA00023172"/>
    </source>
</evidence>
<accession>L0K5N5</accession>
<dbReference type="Gene3D" id="3.40.50.1390">
    <property type="entry name" value="Resolvase, N-terminal catalytic domain"/>
    <property type="match status" value="1"/>
</dbReference>
<evidence type="ECO:0000256" key="1">
    <source>
        <dbReference type="ARBA" id="ARBA00022908"/>
    </source>
</evidence>
<dbReference type="KEGG" id="nou:Natoc_4121"/>
<dbReference type="GeneID" id="14405848"/>
<evidence type="ECO:0000313" key="6">
    <source>
        <dbReference type="Proteomes" id="UP000010878"/>
    </source>
</evidence>
<dbReference type="PANTHER" id="PTHR30461:SF23">
    <property type="entry name" value="DNA RECOMBINASE-RELATED"/>
    <property type="match status" value="1"/>
</dbReference>
<dbReference type="InterPro" id="IPR006119">
    <property type="entry name" value="Resolv_N"/>
</dbReference>
<dbReference type="RefSeq" id="WP_015323261.1">
    <property type="nucleotide sequence ID" value="NC_019976.1"/>
</dbReference>
<dbReference type="GO" id="GO:0003677">
    <property type="term" value="F:DNA binding"/>
    <property type="evidence" value="ECO:0007669"/>
    <property type="project" value="UniProtKB-KW"/>
</dbReference>
<name>L0K5N5_9EURY</name>
<dbReference type="InterPro" id="IPR006118">
    <property type="entry name" value="Recombinase_CS"/>
</dbReference>
<keyword evidence="1" id="KW-0229">DNA integration</keyword>
<keyword evidence="6" id="KW-1185">Reference proteome</keyword>
<dbReference type="PROSITE" id="PS00397">
    <property type="entry name" value="RECOMBINASES_1"/>
    <property type="match status" value="1"/>
</dbReference>
<dbReference type="SMART" id="SM00857">
    <property type="entry name" value="Resolvase"/>
    <property type="match status" value="1"/>
</dbReference>
<dbReference type="CDD" id="cd00338">
    <property type="entry name" value="Ser_Recombinase"/>
    <property type="match status" value="1"/>
</dbReference>
<dbReference type="SUPFAM" id="SSF53041">
    <property type="entry name" value="Resolvase-like"/>
    <property type="match status" value="1"/>
</dbReference>
<dbReference type="GO" id="GO:0000150">
    <property type="term" value="F:DNA strand exchange activity"/>
    <property type="evidence" value="ECO:0007669"/>
    <property type="project" value="InterPro"/>
</dbReference>
<dbReference type="Pfam" id="PF00239">
    <property type="entry name" value="Resolvase"/>
    <property type="match status" value="1"/>
</dbReference>
<reference evidence="5 6" key="1">
    <citation type="submission" date="2012-11" db="EMBL/GenBank/DDBJ databases">
        <title>FINISHED of Natronococcus occultus SP4, DSM 3396.</title>
        <authorList>
            <consortium name="DOE Joint Genome Institute"/>
            <person name="Eisen J."/>
            <person name="Huntemann M."/>
            <person name="Wei C.-L."/>
            <person name="Han J."/>
            <person name="Detter J.C."/>
            <person name="Han C."/>
            <person name="Tapia R."/>
            <person name="Chen A."/>
            <person name="Kyrpides N."/>
            <person name="Mavromatis K."/>
            <person name="Markowitz V."/>
            <person name="Szeto E."/>
            <person name="Ivanova N."/>
            <person name="Mikhailova N."/>
            <person name="Ovchinnikova G."/>
            <person name="Pagani I."/>
            <person name="Pati A."/>
            <person name="Goodwin L."/>
            <person name="Nordberg H.P."/>
            <person name="Cantor M.N."/>
            <person name="Hua S.X."/>
            <person name="Woyke T."/>
            <person name="Eisen J."/>
            <person name="Klenk H.-P."/>
            <person name="Klenk H.-P."/>
        </authorList>
    </citation>
    <scope>NUCLEOTIDE SEQUENCE [LARGE SCALE GENOMIC DNA]</scope>
    <source>
        <strain evidence="5 6">SP4</strain>
        <plasmid evidence="6">Plasmid 2</plasmid>
    </source>
</reference>
<dbReference type="InterPro" id="IPR050639">
    <property type="entry name" value="SSR_resolvase"/>
</dbReference>
<geneLocation type="plasmid" evidence="5">
    <name>2</name>
</geneLocation>
<feature type="domain" description="Resolvase/invertase-type recombinase catalytic" evidence="4">
    <location>
        <begin position="2"/>
        <end position="148"/>
    </location>
</feature>
<keyword evidence="5" id="KW-0614">Plasmid</keyword>
<evidence type="ECO:0000256" key="2">
    <source>
        <dbReference type="ARBA" id="ARBA00023125"/>
    </source>
</evidence>
<keyword evidence="3" id="KW-0233">DNA recombination</keyword>
<gene>
    <name evidence="5" type="ORF">Natoc_4121</name>
</gene>
<sequence>MNCATYIRASTDNQTDAHQRKSIDEWLQENGIDLADVDRYADLGHSGASDDREQFTELLEALEAGEYTHVVCWEISRLSRKGATLQRFFDVCEDTETSVVITDGSVEKVTPDGTGRFVADIIGMVYQQERRTLIRRIEAGQRRAQRQGKWLGQVPVGFRRDDEGYLQPIIDPDHDAGETGYLELRDALERIDNGESYRSVAEGLPVTRQSLSNIHQNTDRRKWYLEATADKDAVHAALESVRTVPVDQIKTSDD</sequence>
<evidence type="ECO:0000313" key="5">
    <source>
        <dbReference type="EMBL" id="AGB39830.1"/>
    </source>
</evidence>
<dbReference type="OrthoDB" id="24728at2157"/>
<dbReference type="EMBL" id="CP003931">
    <property type="protein sequence ID" value="AGB39830.1"/>
    <property type="molecule type" value="Genomic_DNA"/>
</dbReference>
<dbReference type="AlphaFoldDB" id="L0K5N5"/>
<dbReference type="HOGENOM" id="CLU_1109523_0_0_2"/>